<dbReference type="AlphaFoldDB" id="A0A1D9LJB9"/>
<organism evidence="5 6">
    <name type="scientific">Chromobacterium vaccinii</name>
    <dbReference type="NCBI Taxonomy" id="1108595"/>
    <lineage>
        <taxon>Bacteria</taxon>
        <taxon>Pseudomonadati</taxon>
        <taxon>Pseudomonadota</taxon>
        <taxon>Betaproteobacteria</taxon>
        <taxon>Neisseriales</taxon>
        <taxon>Chromobacteriaceae</taxon>
        <taxon>Chromobacterium</taxon>
    </lineage>
</organism>
<proteinExistence type="inferred from homology"/>
<evidence type="ECO:0000256" key="2">
    <source>
        <dbReference type="ARBA" id="ARBA00022857"/>
    </source>
</evidence>
<dbReference type="PRINTS" id="PR00081">
    <property type="entry name" value="GDHRDH"/>
</dbReference>
<reference evidence="5 6" key="1">
    <citation type="submission" date="2016-10" db="EMBL/GenBank/DDBJ databases">
        <title>Chromobacterium muskegensis sp. nov., an insecticidal bacterium isolated from Sphagnum bogs.</title>
        <authorList>
            <person name="Sparks M.E."/>
            <person name="Blackburn M.B."/>
            <person name="Gundersen-Rindal D.E."/>
            <person name="Mitchell A."/>
            <person name="Farrar R."/>
            <person name="Kuhar D."/>
        </authorList>
    </citation>
    <scope>NUCLEOTIDE SEQUENCE [LARGE SCALE GENOMIC DNA]</scope>
    <source>
        <strain evidence="5 6">21-1</strain>
    </source>
</reference>
<dbReference type="KEGG" id="cvc:BKX93_15690"/>
<dbReference type="InterPro" id="IPR002347">
    <property type="entry name" value="SDR_fam"/>
</dbReference>
<dbReference type="EMBL" id="CP017707">
    <property type="protein sequence ID" value="AOZ51301.1"/>
    <property type="molecule type" value="Genomic_DNA"/>
</dbReference>
<evidence type="ECO:0000256" key="3">
    <source>
        <dbReference type="ARBA" id="ARBA00023002"/>
    </source>
</evidence>
<dbReference type="InterPro" id="IPR057326">
    <property type="entry name" value="KR_dom"/>
</dbReference>
<dbReference type="CDD" id="cd05233">
    <property type="entry name" value="SDR_c"/>
    <property type="match status" value="1"/>
</dbReference>
<protein>
    <submittedName>
        <fullName evidence="5">Oxidoreductase</fullName>
    </submittedName>
</protein>
<dbReference type="GO" id="GO:0016491">
    <property type="term" value="F:oxidoreductase activity"/>
    <property type="evidence" value="ECO:0007669"/>
    <property type="project" value="UniProtKB-KW"/>
</dbReference>
<evidence type="ECO:0000313" key="6">
    <source>
        <dbReference type="Proteomes" id="UP000178776"/>
    </source>
</evidence>
<evidence type="ECO:0000259" key="4">
    <source>
        <dbReference type="SMART" id="SM00822"/>
    </source>
</evidence>
<dbReference type="GeneID" id="68842651"/>
<name>A0A1D9LJB9_9NEIS</name>
<dbReference type="SMART" id="SM00822">
    <property type="entry name" value="PKS_KR"/>
    <property type="match status" value="1"/>
</dbReference>
<gene>
    <name evidence="5" type="ORF">BKX93_15690</name>
</gene>
<dbReference type="PROSITE" id="PS51257">
    <property type="entry name" value="PROKAR_LIPOPROTEIN"/>
    <property type="match status" value="1"/>
</dbReference>
<keyword evidence="3" id="KW-0560">Oxidoreductase</keyword>
<keyword evidence="2" id="KW-0521">NADP</keyword>
<evidence type="ECO:0000313" key="5">
    <source>
        <dbReference type="EMBL" id="AOZ51301.1"/>
    </source>
</evidence>
<dbReference type="PROSITE" id="PS00061">
    <property type="entry name" value="ADH_SHORT"/>
    <property type="match status" value="1"/>
</dbReference>
<dbReference type="PANTHER" id="PTHR43618:SF8">
    <property type="entry name" value="7ALPHA-HYDROXYSTEROID DEHYDROGENASE"/>
    <property type="match status" value="1"/>
</dbReference>
<dbReference type="Proteomes" id="UP000178776">
    <property type="component" value="Chromosome"/>
</dbReference>
<dbReference type="SUPFAM" id="SSF51735">
    <property type="entry name" value="NAD(P)-binding Rossmann-fold domains"/>
    <property type="match status" value="1"/>
</dbReference>
<dbReference type="InterPro" id="IPR036291">
    <property type="entry name" value="NAD(P)-bd_dom_sf"/>
</dbReference>
<sequence length="256" mass="26582">MSKVVVISGGGTGIGYACAQHYAKQEMQVVILGRRMDTLSQAAANIAEAFPKAPAVLALTADLSIPEQAQNACDVIRQEFKTVDTLINAAGSNAIRRAPAGSYADGLAGVARRWNDNFQNNTLSAVLLTEGIRPILKRPGGSVILISSIAAYRGSSIGCYAAAKAALHPYCYDLAAALSPEGITVNAVAPGYVQDTEFFGAALSPEQQKSKQAEALNGRGGTPQDVANAIAWLTSAEAGHITAQIIQINGGAEKGR</sequence>
<dbReference type="InterPro" id="IPR052178">
    <property type="entry name" value="Sec_Metab_Biosynth_SDR"/>
</dbReference>
<feature type="domain" description="Ketoreductase" evidence="4">
    <location>
        <begin position="3"/>
        <end position="196"/>
    </location>
</feature>
<dbReference type="RefSeq" id="WP_070980543.1">
    <property type="nucleotide sequence ID" value="NZ_CP017707.1"/>
</dbReference>
<evidence type="ECO:0000256" key="1">
    <source>
        <dbReference type="ARBA" id="ARBA00006484"/>
    </source>
</evidence>
<comment type="similarity">
    <text evidence="1">Belongs to the short-chain dehydrogenases/reductases (SDR) family.</text>
</comment>
<dbReference type="InterPro" id="IPR020904">
    <property type="entry name" value="Sc_DH/Rdtase_CS"/>
</dbReference>
<dbReference type="STRING" id="1108595.BKX93_15690"/>
<accession>A0A1D9LJB9</accession>
<dbReference type="PRINTS" id="PR00080">
    <property type="entry name" value="SDRFAMILY"/>
</dbReference>
<dbReference type="Gene3D" id="3.40.50.720">
    <property type="entry name" value="NAD(P)-binding Rossmann-like Domain"/>
    <property type="match status" value="1"/>
</dbReference>
<dbReference type="Pfam" id="PF13561">
    <property type="entry name" value="adh_short_C2"/>
    <property type="match status" value="1"/>
</dbReference>
<dbReference type="PANTHER" id="PTHR43618">
    <property type="entry name" value="7-ALPHA-HYDROXYSTEROID DEHYDROGENASE"/>
    <property type="match status" value="1"/>
</dbReference>